<dbReference type="Gene3D" id="3.10.20.590">
    <property type="match status" value="1"/>
</dbReference>
<dbReference type="KEGG" id="lala:AB8B28_09230"/>
<dbReference type="EC" id="6.1.1.4" evidence="9"/>
<dbReference type="Gene3D" id="1.10.730.10">
    <property type="entry name" value="Isoleucyl-tRNA Synthetase, Domain 1"/>
    <property type="match status" value="1"/>
</dbReference>
<evidence type="ECO:0000259" key="12">
    <source>
        <dbReference type="Pfam" id="PF08264"/>
    </source>
</evidence>
<feature type="domain" description="Leucyl-tRNA synthetase editing" evidence="14">
    <location>
        <begin position="224"/>
        <end position="429"/>
    </location>
</feature>
<dbReference type="Gene3D" id="3.40.50.620">
    <property type="entry name" value="HUPs"/>
    <property type="match status" value="2"/>
</dbReference>
<evidence type="ECO:0000256" key="9">
    <source>
        <dbReference type="HAMAP-Rule" id="MF_00049"/>
    </source>
</evidence>
<dbReference type="RefSeq" id="WP_369715427.1">
    <property type="nucleotide sequence ID" value="NZ_CP165647.1"/>
</dbReference>
<dbReference type="GO" id="GO:0002161">
    <property type="term" value="F:aminoacyl-tRNA deacylase activity"/>
    <property type="evidence" value="ECO:0007669"/>
    <property type="project" value="InterPro"/>
</dbReference>
<evidence type="ECO:0000259" key="14">
    <source>
        <dbReference type="Pfam" id="PF13603"/>
    </source>
</evidence>
<evidence type="ECO:0000313" key="15">
    <source>
        <dbReference type="EMBL" id="XDU61828.1"/>
    </source>
</evidence>
<sequence>MIKEYKPSEIEKKWQDKWFEEDVFKSENKVEGKENYYVLEMFAYPSGKLHVGHLRNYAIGDAIARYKKMKGFNVLHPFGWDSFGLPAENAAIDNGAHPGKWTKANIDNMRRQMKLMGLSYDWNRELSTYTPEYYKWNQKFFIEMYKKGLVYKKKSYVNWCPDCNTVLANEQVEDGKCWRHGKTDVIQKELSQWYFKITEYAEELLQGHEELRGHWPEQVLTMQKNWIGKSTGSEVDFILDYKFENDGNSHLKLNDNGEVVISVFTTRPDTLYGVTYATVAPEHPLVEEIILKENPSIREAVERMINEDKIVRTAEDKEKEGVFSGLYVINPVNGEKVQLWIANYVLMDYGTGAVMAVPAHDERDFQFSKKYNLDLKIVVNPVDKNGNLEEVSVEKMENALVNSGVLVNSEEFNGLNSNEAKEKITEKLEKIGFGKKTVNYRLHDWLISRQRYWGTPIPVIYDEDGNIYLEEEANLPVKLPTDIEFSGKGNPLETSEEFKNVILPNGKKGRRETDTMDTFVDSSWYYLRYLDSHNDKIPFKKEDADNWTPVHQYIGGIEHAVMHLLYARFFHKSLRDLGYVDTNEPFKRLLTQGMVLGPSYYSQNERRYLFPREVEMKDGKPVSKETGEELATKVEKMSKSKNNGVDPEEIVKEYGADSSRVFTLFAAPPEKELEWNMNGLAGAYRFINRLYLLISSTADFADKNATKENNYGINLDARSEKDKEIQKKLHQTVKKVTDSIEDDFHFNTAIAAIMELLNDMTTYKQNVIDKNDISSESKKVWHEVLEKVILLIAPFAPHVADELWSDLGNTTLTFEEEWPAFDEKLTVENNFNLVLQVNGKVRDMLPAQIGISKDDAEKLAFSSEKVQKFIKGKEVVKVIVVPNKLVNIAVKG</sequence>
<dbReference type="HAMAP" id="MF_00049_B">
    <property type="entry name" value="Leu_tRNA_synth_B"/>
    <property type="match status" value="1"/>
</dbReference>
<feature type="domain" description="Aminoacyl-tRNA synthetase class Ia" evidence="11">
    <location>
        <begin position="442"/>
        <end position="596"/>
    </location>
</feature>
<keyword evidence="7 9" id="KW-0030">Aminoacyl-tRNA synthetase</keyword>
<accession>A0AB39V3P6</accession>
<dbReference type="NCBIfam" id="TIGR00396">
    <property type="entry name" value="leuS_bact"/>
    <property type="match status" value="1"/>
</dbReference>
<dbReference type="InterPro" id="IPR014729">
    <property type="entry name" value="Rossmann-like_a/b/a_fold"/>
</dbReference>
<dbReference type="SUPFAM" id="SSF52374">
    <property type="entry name" value="Nucleotidylyl transferase"/>
    <property type="match status" value="1"/>
</dbReference>
<comment type="caution">
    <text evidence="9">Lacks conserved residue(s) required for the propagation of feature annotation.</text>
</comment>
<comment type="subcellular location">
    <subcellularLocation>
        <location evidence="9">Cytoplasm</location>
    </subcellularLocation>
</comment>
<dbReference type="FunFam" id="3.40.50.620:FF:000003">
    <property type="entry name" value="Leucine--tRNA ligase"/>
    <property type="match status" value="1"/>
</dbReference>
<comment type="similarity">
    <text evidence="1 9 10">Belongs to the class-I aminoacyl-tRNA synthetase family.</text>
</comment>
<dbReference type="PANTHER" id="PTHR43740">
    <property type="entry name" value="LEUCYL-TRNA SYNTHETASE"/>
    <property type="match status" value="1"/>
</dbReference>
<dbReference type="PANTHER" id="PTHR43740:SF2">
    <property type="entry name" value="LEUCINE--TRNA LIGASE, MITOCHONDRIAL"/>
    <property type="match status" value="1"/>
</dbReference>
<evidence type="ECO:0000256" key="6">
    <source>
        <dbReference type="ARBA" id="ARBA00022917"/>
    </source>
</evidence>
<evidence type="ECO:0000259" key="13">
    <source>
        <dbReference type="Pfam" id="PF09334"/>
    </source>
</evidence>
<evidence type="ECO:0000256" key="2">
    <source>
        <dbReference type="ARBA" id="ARBA00022490"/>
    </source>
</evidence>
<dbReference type="GO" id="GO:0006429">
    <property type="term" value="P:leucyl-tRNA aminoacylation"/>
    <property type="evidence" value="ECO:0007669"/>
    <property type="project" value="UniProtKB-UniRule"/>
</dbReference>
<evidence type="ECO:0000256" key="5">
    <source>
        <dbReference type="ARBA" id="ARBA00022840"/>
    </source>
</evidence>
<dbReference type="InterPro" id="IPR002300">
    <property type="entry name" value="aa-tRNA-synth_Ia"/>
</dbReference>
<dbReference type="InterPro" id="IPR025709">
    <property type="entry name" value="Leu_tRNA-synth_edit"/>
</dbReference>
<dbReference type="GO" id="GO:0005524">
    <property type="term" value="F:ATP binding"/>
    <property type="evidence" value="ECO:0007669"/>
    <property type="project" value="UniProtKB-UniRule"/>
</dbReference>
<dbReference type="InterPro" id="IPR009008">
    <property type="entry name" value="Val/Leu/Ile-tRNA-synth_edit"/>
</dbReference>
<dbReference type="Pfam" id="PF08264">
    <property type="entry name" value="Anticodon_1"/>
    <property type="match status" value="1"/>
</dbReference>
<gene>
    <name evidence="9 15" type="primary">leuS</name>
    <name evidence="15" type="ORF">AB8B28_09230</name>
</gene>
<evidence type="ECO:0000259" key="11">
    <source>
        <dbReference type="Pfam" id="PF00133"/>
    </source>
</evidence>
<dbReference type="GO" id="GO:0004823">
    <property type="term" value="F:leucine-tRNA ligase activity"/>
    <property type="evidence" value="ECO:0007669"/>
    <property type="project" value="UniProtKB-UniRule"/>
</dbReference>
<protein>
    <recommendedName>
        <fullName evidence="9">Leucine--tRNA ligase</fullName>
        <ecNumber evidence="9">6.1.1.4</ecNumber>
    </recommendedName>
    <alternativeName>
        <fullName evidence="9">Leucyl-tRNA synthetase</fullName>
        <shortName evidence="9">LeuRS</shortName>
    </alternativeName>
</protein>
<dbReference type="SUPFAM" id="SSF50677">
    <property type="entry name" value="ValRS/IleRS/LeuRS editing domain"/>
    <property type="match status" value="1"/>
</dbReference>
<dbReference type="InterPro" id="IPR009080">
    <property type="entry name" value="tRNAsynth_Ia_anticodon-bd"/>
</dbReference>
<evidence type="ECO:0000256" key="4">
    <source>
        <dbReference type="ARBA" id="ARBA00022741"/>
    </source>
</evidence>
<dbReference type="FunFam" id="1.10.730.10:FF:000011">
    <property type="entry name" value="Leucine--tRNA ligase chloroplastic/mitochondrial"/>
    <property type="match status" value="1"/>
</dbReference>
<feature type="domain" description="Methionyl/Leucyl tRNA synthetase" evidence="13">
    <location>
        <begin position="40"/>
        <end position="177"/>
    </location>
</feature>
<keyword evidence="6 9" id="KW-0648">Protein biosynthesis</keyword>
<evidence type="ECO:0000256" key="1">
    <source>
        <dbReference type="ARBA" id="ARBA00005594"/>
    </source>
</evidence>
<dbReference type="GO" id="GO:0005829">
    <property type="term" value="C:cytosol"/>
    <property type="evidence" value="ECO:0007669"/>
    <property type="project" value="TreeGrafter"/>
</dbReference>
<evidence type="ECO:0000256" key="7">
    <source>
        <dbReference type="ARBA" id="ARBA00023146"/>
    </source>
</evidence>
<organism evidence="15">
    <name type="scientific">Leptotrichia alba</name>
    <dbReference type="NCBI Taxonomy" id="3239304"/>
    <lineage>
        <taxon>Bacteria</taxon>
        <taxon>Fusobacteriati</taxon>
        <taxon>Fusobacteriota</taxon>
        <taxon>Fusobacteriia</taxon>
        <taxon>Fusobacteriales</taxon>
        <taxon>Leptotrichiaceae</taxon>
        <taxon>Leptotrichia</taxon>
    </lineage>
</organism>
<dbReference type="PRINTS" id="PR00985">
    <property type="entry name" value="TRNASYNTHLEU"/>
</dbReference>
<proteinExistence type="inferred from homology"/>
<feature type="short sequence motif" description="'KMSKS' region" evidence="9">
    <location>
        <begin position="636"/>
        <end position="640"/>
    </location>
</feature>
<dbReference type="EMBL" id="CP165647">
    <property type="protein sequence ID" value="XDU61828.1"/>
    <property type="molecule type" value="Genomic_DNA"/>
</dbReference>
<dbReference type="FunFam" id="3.40.50.620:FF:000056">
    <property type="entry name" value="Leucine--tRNA ligase"/>
    <property type="match status" value="1"/>
</dbReference>
<name>A0AB39V3P6_9FUSO</name>
<dbReference type="Pfam" id="PF13603">
    <property type="entry name" value="tRNA-synt_1_2"/>
    <property type="match status" value="1"/>
</dbReference>
<feature type="domain" description="Aminoacyl-tRNA synthetase class Ia" evidence="11">
    <location>
        <begin position="633"/>
        <end position="675"/>
    </location>
</feature>
<dbReference type="SUPFAM" id="SSF47323">
    <property type="entry name" value="Anticodon-binding domain of a subclass of class I aminoacyl-tRNA synthetases"/>
    <property type="match status" value="1"/>
</dbReference>
<evidence type="ECO:0000256" key="3">
    <source>
        <dbReference type="ARBA" id="ARBA00022598"/>
    </source>
</evidence>
<comment type="catalytic activity">
    <reaction evidence="8 9">
        <text>tRNA(Leu) + L-leucine + ATP = L-leucyl-tRNA(Leu) + AMP + diphosphate</text>
        <dbReference type="Rhea" id="RHEA:11688"/>
        <dbReference type="Rhea" id="RHEA-COMP:9613"/>
        <dbReference type="Rhea" id="RHEA-COMP:9622"/>
        <dbReference type="ChEBI" id="CHEBI:30616"/>
        <dbReference type="ChEBI" id="CHEBI:33019"/>
        <dbReference type="ChEBI" id="CHEBI:57427"/>
        <dbReference type="ChEBI" id="CHEBI:78442"/>
        <dbReference type="ChEBI" id="CHEBI:78494"/>
        <dbReference type="ChEBI" id="CHEBI:456215"/>
        <dbReference type="EC" id="6.1.1.4"/>
    </reaction>
</comment>
<dbReference type="InterPro" id="IPR001412">
    <property type="entry name" value="aa-tRNA-synth_I_CS"/>
</dbReference>
<keyword evidence="3 9" id="KW-0436">Ligase</keyword>
<keyword evidence="5 9" id="KW-0067">ATP-binding</keyword>
<dbReference type="Pfam" id="PF00133">
    <property type="entry name" value="tRNA-synt_1"/>
    <property type="match status" value="2"/>
</dbReference>
<evidence type="ECO:0000256" key="10">
    <source>
        <dbReference type="RuleBase" id="RU363035"/>
    </source>
</evidence>
<evidence type="ECO:0000256" key="8">
    <source>
        <dbReference type="ARBA" id="ARBA00047469"/>
    </source>
</evidence>
<dbReference type="AlphaFoldDB" id="A0AB39V3P6"/>
<reference evidence="15" key="1">
    <citation type="submission" date="2024-07" db="EMBL/GenBank/DDBJ databases">
        <authorList>
            <person name="Li X.-J."/>
            <person name="Wang X."/>
        </authorList>
    </citation>
    <scope>NUCLEOTIDE SEQUENCE</scope>
    <source>
        <strain evidence="15">HSP-536</strain>
    </source>
</reference>
<keyword evidence="2 9" id="KW-0963">Cytoplasm</keyword>
<feature type="domain" description="Methionyl/Valyl/Leucyl/Isoleucyl-tRNA synthetase anticodon-binding" evidence="12">
    <location>
        <begin position="722"/>
        <end position="854"/>
    </location>
</feature>
<dbReference type="InterPro" id="IPR013155">
    <property type="entry name" value="M/V/L/I-tRNA-synth_anticd-bd"/>
</dbReference>
<dbReference type="InterPro" id="IPR015413">
    <property type="entry name" value="Methionyl/Leucyl_tRNA_Synth"/>
</dbReference>
<dbReference type="InterPro" id="IPR002302">
    <property type="entry name" value="Leu-tRNA-ligase"/>
</dbReference>
<dbReference type="Gene3D" id="2.20.28.290">
    <property type="match status" value="1"/>
</dbReference>
<dbReference type="CDD" id="cd07958">
    <property type="entry name" value="Anticodon_Ia_Leu_BEm"/>
    <property type="match status" value="1"/>
</dbReference>
<dbReference type="Pfam" id="PF09334">
    <property type="entry name" value="tRNA-synt_1g"/>
    <property type="match status" value="1"/>
</dbReference>
<feature type="binding site" evidence="9">
    <location>
        <position position="639"/>
    </location>
    <ligand>
        <name>ATP</name>
        <dbReference type="ChEBI" id="CHEBI:30616"/>
    </ligand>
</feature>
<dbReference type="CDD" id="cd00812">
    <property type="entry name" value="LeuRS_core"/>
    <property type="match status" value="1"/>
</dbReference>
<dbReference type="PROSITE" id="PS00178">
    <property type="entry name" value="AA_TRNA_LIGASE_I"/>
    <property type="match status" value="1"/>
</dbReference>
<keyword evidence="4 9" id="KW-0547">Nucleotide-binding</keyword>